<keyword evidence="1" id="KW-0812">Transmembrane</keyword>
<dbReference type="RefSeq" id="WP_077462876.1">
    <property type="nucleotide sequence ID" value="NZ_MLAA01000012.1"/>
</dbReference>
<dbReference type="EMBL" id="MLAA01000012">
    <property type="protein sequence ID" value="OOF70359.1"/>
    <property type="molecule type" value="Genomic_DNA"/>
</dbReference>
<keyword evidence="1" id="KW-0472">Membrane</keyword>
<organism evidence="2 3">
    <name type="scientific">Rodentibacter caecimuris</name>
    <dbReference type="NCBI Taxonomy" id="1796644"/>
    <lineage>
        <taxon>Bacteria</taxon>
        <taxon>Pseudomonadati</taxon>
        <taxon>Pseudomonadota</taxon>
        <taxon>Gammaproteobacteria</taxon>
        <taxon>Pasteurellales</taxon>
        <taxon>Pasteurellaceae</taxon>
        <taxon>Rodentibacter</taxon>
    </lineage>
</organism>
<keyword evidence="3" id="KW-1185">Reference proteome</keyword>
<keyword evidence="1" id="KW-1133">Transmembrane helix</keyword>
<sequence>MHHRGFTLVEILIILTLVSLCFSFTIPKWRSYDAQFILAKEEQRLYLFLRNIQARAENSSSIWFILVSTDPIHKRWCITAQVKNEKLCNCLYPQYCPSSLYAHFYYPYFPQKTTLHSEKQYPLEIARFSGIRNTIVANCFVLQAEKYRTLFSFFNVGTINLKKSQATSACNNRTEE</sequence>
<dbReference type="Proteomes" id="UP000188820">
    <property type="component" value="Unassembled WGS sequence"/>
</dbReference>
<dbReference type="InterPro" id="IPR045584">
    <property type="entry name" value="Pilin-like"/>
</dbReference>
<evidence type="ECO:0000313" key="2">
    <source>
        <dbReference type="EMBL" id="OOF70359.1"/>
    </source>
</evidence>
<accession>A0ABX3KYC6</accession>
<dbReference type="Pfam" id="PF07963">
    <property type="entry name" value="N_methyl"/>
    <property type="match status" value="1"/>
</dbReference>
<name>A0ABX3KYC6_9PAST</name>
<protein>
    <submittedName>
        <fullName evidence="2">Prepilin-type N-terminal cleavage/methylation domain-containing protein</fullName>
    </submittedName>
</protein>
<evidence type="ECO:0000256" key="1">
    <source>
        <dbReference type="SAM" id="Phobius"/>
    </source>
</evidence>
<dbReference type="SUPFAM" id="SSF54523">
    <property type="entry name" value="Pili subunits"/>
    <property type="match status" value="1"/>
</dbReference>
<dbReference type="InterPro" id="IPR012902">
    <property type="entry name" value="N_methyl_site"/>
</dbReference>
<evidence type="ECO:0000313" key="3">
    <source>
        <dbReference type="Proteomes" id="UP000188820"/>
    </source>
</evidence>
<comment type="caution">
    <text evidence="2">The sequence shown here is derived from an EMBL/GenBank/DDBJ whole genome shotgun (WGS) entry which is preliminary data.</text>
</comment>
<proteinExistence type="predicted"/>
<gene>
    <name evidence="2" type="ORF">BKG89_03855</name>
</gene>
<reference evidence="2 3" key="1">
    <citation type="submission" date="2016-10" db="EMBL/GenBank/DDBJ databases">
        <title>Rodentibacter gen. nov. and new species.</title>
        <authorList>
            <person name="Christensen H."/>
        </authorList>
    </citation>
    <scope>NUCLEOTIDE SEQUENCE [LARGE SCALE GENOMIC DNA]</scope>
    <source>
        <strain evidence="2 3">1998236014</strain>
    </source>
</reference>
<feature type="transmembrane region" description="Helical" evidence="1">
    <location>
        <begin position="6"/>
        <end position="26"/>
    </location>
</feature>